<keyword evidence="1" id="KW-0812">Transmembrane</keyword>
<feature type="transmembrane region" description="Helical" evidence="1">
    <location>
        <begin position="107"/>
        <end position="126"/>
    </location>
</feature>
<keyword evidence="3" id="KW-1185">Reference proteome</keyword>
<accession>A0AB34JA67</accession>
<feature type="transmembrane region" description="Helical" evidence="1">
    <location>
        <begin position="51"/>
        <end position="71"/>
    </location>
</feature>
<organism evidence="2 3">
    <name type="scientific">Prymnesium parvum</name>
    <name type="common">Toxic golden alga</name>
    <dbReference type="NCBI Taxonomy" id="97485"/>
    <lineage>
        <taxon>Eukaryota</taxon>
        <taxon>Haptista</taxon>
        <taxon>Haptophyta</taxon>
        <taxon>Prymnesiophyceae</taxon>
        <taxon>Prymnesiales</taxon>
        <taxon>Prymnesiaceae</taxon>
        <taxon>Prymnesium</taxon>
    </lineage>
</organism>
<feature type="transmembrane region" description="Helical" evidence="1">
    <location>
        <begin position="190"/>
        <end position="210"/>
    </location>
</feature>
<comment type="caution">
    <text evidence="2">The sequence shown here is derived from an EMBL/GenBank/DDBJ whole genome shotgun (WGS) entry which is preliminary data.</text>
</comment>
<protein>
    <submittedName>
        <fullName evidence="2">Uncharacterized protein</fullName>
    </submittedName>
</protein>
<gene>
    <name evidence="2" type="ORF">AB1Y20_002683</name>
</gene>
<sequence>MAYALQPNGTNRLRKPQLLIARNVLADAPDAATVEGCQSCSLCYRGLLSDVLINNCVLAVVLCTLALSCAVHSEEPMTRRLFFLPYGLCCVSVQLFVSAVAGAEGFSLVWCALLGLLTHAHLAFLVHGGEVAEPKVPSVVVAAAAAAVGGAALAYYALREHVLSTVAHLVAGGVGFGSSAVERVCSTQTFIAVGTLGVVILTALCICHWLRHARAQLAAQSDGTISDSSTRPDGFAAVKSQEGVLPRRKVTTWGYNFERRSCNSSDQTLA</sequence>
<proteinExistence type="predicted"/>
<dbReference type="AlphaFoldDB" id="A0AB34JA67"/>
<keyword evidence="1" id="KW-1133">Transmembrane helix</keyword>
<evidence type="ECO:0000256" key="1">
    <source>
        <dbReference type="SAM" id="Phobius"/>
    </source>
</evidence>
<dbReference type="EMBL" id="JBGBPQ010000011">
    <property type="protein sequence ID" value="KAL1516071.1"/>
    <property type="molecule type" value="Genomic_DNA"/>
</dbReference>
<feature type="transmembrane region" description="Helical" evidence="1">
    <location>
        <begin position="83"/>
        <end position="101"/>
    </location>
</feature>
<evidence type="ECO:0000313" key="2">
    <source>
        <dbReference type="EMBL" id="KAL1516071.1"/>
    </source>
</evidence>
<name>A0AB34JA67_PRYPA</name>
<keyword evidence="1" id="KW-0472">Membrane</keyword>
<reference evidence="2 3" key="1">
    <citation type="journal article" date="2024" name="Science">
        <title>Giant polyketide synthase enzymes in the biosynthesis of giant marine polyether toxins.</title>
        <authorList>
            <person name="Fallon T.R."/>
            <person name="Shende V.V."/>
            <person name="Wierzbicki I.H."/>
            <person name="Pendleton A.L."/>
            <person name="Watervoot N.F."/>
            <person name="Auber R.P."/>
            <person name="Gonzalez D.J."/>
            <person name="Wisecaver J.H."/>
            <person name="Moore B.S."/>
        </authorList>
    </citation>
    <scope>NUCLEOTIDE SEQUENCE [LARGE SCALE GENOMIC DNA]</scope>
    <source>
        <strain evidence="2 3">12B1</strain>
    </source>
</reference>
<dbReference type="Proteomes" id="UP001515480">
    <property type="component" value="Unassembled WGS sequence"/>
</dbReference>
<evidence type="ECO:0000313" key="3">
    <source>
        <dbReference type="Proteomes" id="UP001515480"/>
    </source>
</evidence>
<feature type="transmembrane region" description="Helical" evidence="1">
    <location>
        <begin position="138"/>
        <end position="158"/>
    </location>
</feature>